<reference evidence="1" key="1">
    <citation type="submission" date="2015-04" db="EMBL/GenBank/DDBJ databases">
        <title>The genome sequence of the plant pathogenic Rhizarian Plasmodiophora brassicae reveals insights in its biotrophic life cycle and the origin of chitin synthesis.</title>
        <authorList>
            <person name="Schwelm A."/>
            <person name="Fogelqvist J."/>
            <person name="Knaust A."/>
            <person name="Julke S."/>
            <person name="Lilja T."/>
            <person name="Dhandapani V."/>
            <person name="Bonilla-Rosso G."/>
            <person name="Karlsson M."/>
            <person name="Shevchenko A."/>
            <person name="Choi S.R."/>
            <person name="Kim H.G."/>
            <person name="Park J.Y."/>
            <person name="Lim Y.P."/>
            <person name="Ludwig-Muller J."/>
            <person name="Dixelius C."/>
        </authorList>
    </citation>
    <scope>NUCLEOTIDE SEQUENCE</scope>
    <source>
        <tissue evidence="1">Potato root galls</tissue>
    </source>
</reference>
<organism evidence="1">
    <name type="scientific">Spongospora subterranea</name>
    <dbReference type="NCBI Taxonomy" id="70186"/>
    <lineage>
        <taxon>Eukaryota</taxon>
        <taxon>Sar</taxon>
        <taxon>Rhizaria</taxon>
        <taxon>Endomyxa</taxon>
        <taxon>Phytomyxea</taxon>
        <taxon>Plasmodiophorida</taxon>
        <taxon>Plasmodiophoridae</taxon>
        <taxon>Spongospora</taxon>
    </lineage>
</organism>
<sequence length="139" mass="16126">GSTQDYPTHKTLRRYLSIPNLKKARLISTLFGMTSVSNHMGFIFQSGFGRLFNRRNTIGRIQFEKNYLYMIGKSSRPQLVAIWIDRCLLLHLRDTAAPSHEDLMSNYHHLVRIAVPVKFLWFFPTSPICSNALQLSLRE</sequence>
<dbReference type="EMBL" id="HACM01002506">
    <property type="protein sequence ID" value="CRZ02948.1"/>
    <property type="molecule type" value="Transcribed_RNA"/>
</dbReference>
<dbReference type="AlphaFoldDB" id="A0A0H5QLR1"/>
<protein>
    <submittedName>
        <fullName evidence="1">Uncharacterized protein</fullName>
    </submittedName>
</protein>
<accession>A0A0H5QLR1</accession>
<feature type="non-terminal residue" evidence="1">
    <location>
        <position position="1"/>
    </location>
</feature>
<proteinExistence type="predicted"/>
<name>A0A0H5QLR1_9EUKA</name>
<evidence type="ECO:0000313" key="1">
    <source>
        <dbReference type="EMBL" id="CRZ02948.1"/>
    </source>
</evidence>